<dbReference type="AlphaFoldDB" id="A0A6G1PTE0"/>
<keyword evidence="3" id="KW-1185">Reference proteome</keyword>
<organism evidence="2 3">
    <name type="scientific">Channa argus</name>
    <name type="common">Northern snakehead</name>
    <name type="synonym">Ophicephalus argus</name>
    <dbReference type="NCBI Taxonomy" id="215402"/>
    <lineage>
        <taxon>Eukaryota</taxon>
        <taxon>Metazoa</taxon>
        <taxon>Chordata</taxon>
        <taxon>Craniata</taxon>
        <taxon>Vertebrata</taxon>
        <taxon>Euteleostomi</taxon>
        <taxon>Actinopterygii</taxon>
        <taxon>Neopterygii</taxon>
        <taxon>Teleostei</taxon>
        <taxon>Neoteleostei</taxon>
        <taxon>Acanthomorphata</taxon>
        <taxon>Anabantaria</taxon>
        <taxon>Anabantiformes</taxon>
        <taxon>Channoidei</taxon>
        <taxon>Channidae</taxon>
        <taxon>Channa</taxon>
    </lineage>
</organism>
<feature type="compositionally biased region" description="Basic and acidic residues" evidence="1">
    <location>
        <begin position="45"/>
        <end position="63"/>
    </location>
</feature>
<sequence length="200" mass="23001">MCDVPSHLHDHIYWRRESSRSQEVTSSNKAAESRKRQGEQVSSTRDLDEAPQRRHHEDADILLERSSSPQPNPSAPQARLDGVQQEEEESQQEDQRWELHEPMADYVMPLPLWPRPYIFLCSTIRQELKKRSHHLTCITSISRPLVPSYHCLPAEVSVLLHNHHASVLSSRTSITLKAAWSESEPSSHFLSHGHCQQPQV</sequence>
<accession>A0A6G1PTE0</accession>
<protein>
    <submittedName>
        <fullName evidence="2">Uncharacterized protein</fullName>
    </submittedName>
</protein>
<evidence type="ECO:0000313" key="3">
    <source>
        <dbReference type="Proteomes" id="UP000503349"/>
    </source>
</evidence>
<gene>
    <name evidence="2" type="ORF">EXN66_Car009208</name>
</gene>
<evidence type="ECO:0000256" key="1">
    <source>
        <dbReference type="SAM" id="MobiDB-lite"/>
    </source>
</evidence>
<reference evidence="3" key="2">
    <citation type="submission" date="2019-02" db="EMBL/GenBank/DDBJ databases">
        <title>Opniocepnalus argus Var Kimnra genome.</title>
        <authorList>
            <person name="Zhou C."/>
            <person name="Xiao S."/>
        </authorList>
    </citation>
    <scope>NUCLEOTIDE SEQUENCE [LARGE SCALE GENOMIC DNA]</scope>
</reference>
<reference evidence="2 3" key="1">
    <citation type="submission" date="2019-02" db="EMBL/GenBank/DDBJ databases">
        <title>Opniocepnalus argus genome.</title>
        <authorList>
            <person name="Zhou C."/>
            <person name="Xiao S."/>
        </authorList>
    </citation>
    <scope>NUCLEOTIDE SEQUENCE [LARGE SCALE GENOMIC DNA]</scope>
    <source>
        <strain evidence="2">OARG1902GOOAL</strain>
        <tissue evidence="2">Muscle</tissue>
    </source>
</reference>
<dbReference type="EMBL" id="CM015720">
    <property type="protein sequence ID" value="KAF3693532.1"/>
    <property type="molecule type" value="Genomic_DNA"/>
</dbReference>
<feature type="region of interest" description="Disordered" evidence="1">
    <location>
        <begin position="15"/>
        <end position="96"/>
    </location>
</feature>
<dbReference type="Proteomes" id="UP000503349">
    <property type="component" value="Chromosome 9"/>
</dbReference>
<name>A0A6G1PTE0_CHAAH</name>
<evidence type="ECO:0000313" key="2">
    <source>
        <dbReference type="EMBL" id="KAF3693532.1"/>
    </source>
</evidence>
<feature type="compositionally biased region" description="Polar residues" evidence="1">
    <location>
        <begin position="21"/>
        <end position="30"/>
    </location>
</feature>
<proteinExistence type="predicted"/>